<accession>A0A0P7B163</accession>
<comment type="caution">
    <text evidence="2">The sequence shown here is derived from an EMBL/GenBank/DDBJ whole genome shotgun (WGS) entry which is preliminary data.</text>
</comment>
<protein>
    <submittedName>
        <fullName evidence="2">Uncharacterized protein</fullName>
    </submittedName>
</protein>
<keyword evidence="3" id="KW-1185">Reference proteome</keyword>
<dbReference type="EMBL" id="LDJX01000002">
    <property type="protein sequence ID" value="KPM32715.1"/>
    <property type="molecule type" value="Genomic_DNA"/>
</dbReference>
<dbReference type="AlphaFoldDB" id="A0A0P7B163"/>
<feature type="transmembrane region" description="Helical" evidence="1">
    <location>
        <begin position="38"/>
        <end position="56"/>
    </location>
</feature>
<keyword evidence="1" id="KW-1133">Transmembrane helix</keyword>
<sequence>MIAIFIIPIFALGSALMAIPFFTQYLRFAPGSLWPNCSYPWVGIKSIFFIVPLWLFQKEFPISQLFFTY</sequence>
<evidence type="ECO:0000256" key="1">
    <source>
        <dbReference type="SAM" id="Phobius"/>
    </source>
</evidence>
<reference evidence="2 3" key="1">
    <citation type="submission" date="2015-09" db="EMBL/GenBank/DDBJ databases">
        <title>Genome sequence of the marine flavobacterium Croceitalea dokdonensis DOKDO 023 that contains proton- and sodium-pumping rhodopsins.</title>
        <authorList>
            <person name="Kwon S.-K."/>
            <person name="Lee H.K."/>
            <person name="Kwak M.-J."/>
            <person name="Kim J.F."/>
        </authorList>
    </citation>
    <scope>NUCLEOTIDE SEQUENCE [LARGE SCALE GENOMIC DNA]</scope>
    <source>
        <strain evidence="2 3">DOKDO 023</strain>
    </source>
</reference>
<name>A0A0P7B163_9FLAO</name>
<dbReference type="Proteomes" id="UP000050280">
    <property type="component" value="Unassembled WGS sequence"/>
</dbReference>
<proteinExistence type="predicted"/>
<gene>
    <name evidence="2" type="ORF">I595_1141</name>
</gene>
<evidence type="ECO:0000313" key="2">
    <source>
        <dbReference type="EMBL" id="KPM32715.1"/>
    </source>
</evidence>
<keyword evidence="1" id="KW-0472">Membrane</keyword>
<dbReference type="STRING" id="1300341.I595_1141"/>
<evidence type="ECO:0000313" key="3">
    <source>
        <dbReference type="Proteomes" id="UP000050280"/>
    </source>
</evidence>
<organism evidence="2 3">
    <name type="scientific">Croceitalea dokdonensis DOKDO 023</name>
    <dbReference type="NCBI Taxonomy" id="1300341"/>
    <lineage>
        <taxon>Bacteria</taxon>
        <taxon>Pseudomonadati</taxon>
        <taxon>Bacteroidota</taxon>
        <taxon>Flavobacteriia</taxon>
        <taxon>Flavobacteriales</taxon>
        <taxon>Flavobacteriaceae</taxon>
        <taxon>Croceitalea</taxon>
    </lineage>
</organism>
<keyword evidence="1" id="KW-0812">Transmembrane</keyword>